<protein>
    <submittedName>
        <fullName evidence="2">Nuclear transport factor 2 family protein</fullName>
    </submittedName>
</protein>
<accession>A0A5J5GCK2</accession>
<evidence type="ECO:0000259" key="1">
    <source>
        <dbReference type="Pfam" id="PF14534"/>
    </source>
</evidence>
<name>A0A5J5GCK2_9RHOB</name>
<dbReference type="AlphaFoldDB" id="A0A5J5GCK2"/>
<dbReference type="SUPFAM" id="SSF54427">
    <property type="entry name" value="NTF2-like"/>
    <property type="match status" value="1"/>
</dbReference>
<gene>
    <name evidence="2" type="ORF">F3S47_17465</name>
</gene>
<dbReference type="Proteomes" id="UP000326554">
    <property type="component" value="Unassembled WGS sequence"/>
</dbReference>
<keyword evidence="3" id="KW-1185">Reference proteome</keyword>
<comment type="caution">
    <text evidence="2">The sequence shown here is derived from an EMBL/GenBank/DDBJ whole genome shotgun (WGS) entry which is preliminary data.</text>
</comment>
<dbReference type="Pfam" id="PF14534">
    <property type="entry name" value="DUF4440"/>
    <property type="match status" value="1"/>
</dbReference>
<reference evidence="2 3" key="1">
    <citation type="submission" date="2019-09" db="EMBL/GenBank/DDBJ databases">
        <authorList>
            <person name="Park J.-S."/>
            <person name="Choi H.-J."/>
        </authorList>
    </citation>
    <scope>NUCLEOTIDE SEQUENCE [LARGE SCALE GENOMIC DNA]</scope>
    <source>
        <strain evidence="2 3">176SS1-4</strain>
    </source>
</reference>
<dbReference type="EMBL" id="VYQE01000006">
    <property type="protein sequence ID" value="KAA9005688.1"/>
    <property type="molecule type" value="Genomic_DNA"/>
</dbReference>
<sequence>MDALTEELLAAETDVWEAMQTGDARADRAALSDDFLGVFPDGYSGREDHVAQLATGPSIRDFTLSEARSMQVGPDHGLLSYRARYTPVVGGAEEEMYVSSLWRRDGPRWINIFSQDTPTGRAVP</sequence>
<evidence type="ECO:0000313" key="3">
    <source>
        <dbReference type="Proteomes" id="UP000326554"/>
    </source>
</evidence>
<organism evidence="2 3">
    <name type="scientific">Histidinibacterium aquaticum</name>
    <dbReference type="NCBI Taxonomy" id="2613962"/>
    <lineage>
        <taxon>Bacteria</taxon>
        <taxon>Pseudomonadati</taxon>
        <taxon>Pseudomonadota</taxon>
        <taxon>Alphaproteobacteria</taxon>
        <taxon>Rhodobacterales</taxon>
        <taxon>Paracoccaceae</taxon>
        <taxon>Histidinibacterium</taxon>
    </lineage>
</organism>
<dbReference type="Gene3D" id="3.10.450.50">
    <property type="match status" value="1"/>
</dbReference>
<dbReference type="InterPro" id="IPR027843">
    <property type="entry name" value="DUF4440"/>
</dbReference>
<feature type="domain" description="DUF4440" evidence="1">
    <location>
        <begin position="8"/>
        <end position="109"/>
    </location>
</feature>
<dbReference type="RefSeq" id="WP_150446594.1">
    <property type="nucleotide sequence ID" value="NZ_VYQE01000006.1"/>
</dbReference>
<proteinExistence type="predicted"/>
<dbReference type="InterPro" id="IPR032710">
    <property type="entry name" value="NTF2-like_dom_sf"/>
</dbReference>
<evidence type="ECO:0000313" key="2">
    <source>
        <dbReference type="EMBL" id="KAA9005688.1"/>
    </source>
</evidence>